<sequence length="383" mass="43259">MRVLFLSAWYPHRGDGMWGLFVRKHAAAVAAQGAEVYVLYAVAADDVADGTEYARQVTAGVVEHYAYYKRPSGRAAALAAVCKAYRGLVRRMEAEGSRPDVIHANVAGKEAMLAYLLHKRYGCPYVIMEHWSGYLPENGGYKGALRKAMTQFVIRHSACLMPVSLFLRNAMEHNGLRHRNCKTVFNVVDDFFYNDKRENREGSKFRFIHVSCFDNRAKNVYGIVRAAVRLWKERQDFELVMAGSGADYMETVRLAKEMRLDDCVRFTGELSPAEVKEWLYRSDAFVLFSNYETAAVVLEESMAAGCPVISTRVGIAIDEVDERTGIIVPFRDEQALAEAMEVMICRRGQYDSEYIRAKAAKYSYAQVGGALCQIYMEVTQGKR</sequence>
<dbReference type="Proteomes" id="UP000712007">
    <property type="component" value="Unassembled WGS sequence"/>
</dbReference>
<dbReference type="InterPro" id="IPR050194">
    <property type="entry name" value="Glycosyltransferase_grp1"/>
</dbReference>
<dbReference type="Pfam" id="PF13579">
    <property type="entry name" value="Glyco_trans_4_4"/>
    <property type="match status" value="1"/>
</dbReference>
<dbReference type="PANTHER" id="PTHR45947">
    <property type="entry name" value="SULFOQUINOVOSYL TRANSFERASE SQD2"/>
    <property type="match status" value="1"/>
</dbReference>
<organism evidence="3 4">
    <name type="scientific">Candidatus Aphodosoma intestinipullorum</name>
    <dbReference type="NCBI Taxonomy" id="2840674"/>
    <lineage>
        <taxon>Bacteria</taxon>
        <taxon>Pseudomonadati</taxon>
        <taxon>Bacteroidota</taxon>
        <taxon>Bacteroidia</taxon>
        <taxon>Bacteroidales</taxon>
        <taxon>Candidatus Aphodosoma</taxon>
    </lineage>
</organism>
<gene>
    <name evidence="3" type="ORF">IAC51_02660</name>
</gene>
<protein>
    <submittedName>
        <fullName evidence="3">Glycosyltransferase</fullName>
    </submittedName>
</protein>
<feature type="domain" description="Glycosyl transferase family 1" evidence="1">
    <location>
        <begin position="197"/>
        <end position="343"/>
    </location>
</feature>
<dbReference type="InterPro" id="IPR001296">
    <property type="entry name" value="Glyco_trans_1"/>
</dbReference>
<comment type="caution">
    <text evidence="3">The sequence shown here is derived from an EMBL/GenBank/DDBJ whole genome shotgun (WGS) entry which is preliminary data.</text>
</comment>
<reference evidence="3" key="1">
    <citation type="submission" date="2020-10" db="EMBL/GenBank/DDBJ databases">
        <authorList>
            <person name="Gilroy R."/>
        </authorList>
    </citation>
    <scope>NUCLEOTIDE SEQUENCE</scope>
    <source>
        <strain evidence="3">3924</strain>
    </source>
</reference>
<dbReference type="Gene3D" id="3.40.50.2000">
    <property type="entry name" value="Glycogen Phosphorylase B"/>
    <property type="match status" value="2"/>
</dbReference>
<dbReference type="AlphaFoldDB" id="A0A940IE93"/>
<reference evidence="3" key="2">
    <citation type="journal article" date="2021" name="PeerJ">
        <title>Extensive microbial diversity within the chicken gut microbiome revealed by metagenomics and culture.</title>
        <authorList>
            <person name="Gilroy R."/>
            <person name="Ravi A."/>
            <person name="Getino M."/>
            <person name="Pursley I."/>
            <person name="Horton D.L."/>
            <person name="Alikhan N.F."/>
            <person name="Baker D."/>
            <person name="Gharbi K."/>
            <person name="Hall N."/>
            <person name="Watson M."/>
            <person name="Adriaenssens E.M."/>
            <person name="Foster-Nyarko E."/>
            <person name="Jarju S."/>
            <person name="Secka A."/>
            <person name="Antonio M."/>
            <person name="Oren A."/>
            <person name="Chaudhuri R.R."/>
            <person name="La Ragione R."/>
            <person name="Hildebrand F."/>
            <person name="Pallen M.J."/>
        </authorList>
    </citation>
    <scope>NUCLEOTIDE SEQUENCE</scope>
    <source>
        <strain evidence="3">3924</strain>
    </source>
</reference>
<dbReference type="Pfam" id="PF00534">
    <property type="entry name" value="Glycos_transf_1"/>
    <property type="match status" value="1"/>
</dbReference>
<evidence type="ECO:0000259" key="1">
    <source>
        <dbReference type="Pfam" id="PF00534"/>
    </source>
</evidence>
<dbReference type="EMBL" id="JADIMV010000047">
    <property type="protein sequence ID" value="MBO8439530.1"/>
    <property type="molecule type" value="Genomic_DNA"/>
</dbReference>
<dbReference type="GO" id="GO:0016757">
    <property type="term" value="F:glycosyltransferase activity"/>
    <property type="evidence" value="ECO:0007669"/>
    <property type="project" value="TreeGrafter"/>
</dbReference>
<name>A0A940IE93_9BACT</name>
<dbReference type="PANTHER" id="PTHR45947:SF3">
    <property type="entry name" value="SULFOQUINOVOSYL TRANSFERASE SQD2"/>
    <property type="match status" value="1"/>
</dbReference>
<feature type="domain" description="Glycosyltransferase subfamily 4-like N-terminal" evidence="2">
    <location>
        <begin position="22"/>
        <end position="181"/>
    </location>
</feature>
<accession>A0A940IE93</accession>
<evidence type="ECO:0000313" key="4">
    <source>
        <dbReference type="Proteomes" id="UP000712007"/>
    </source>
</evidence>
<evidence type="ECO:0000259" key="2">
    <source>
        <dbReference type="Pfam" id="PF13579"/>
    </source>
</evidence>
<dbReference type="InterPro" id="IPR028098">
    <property type="entry name" value="Glyco_trans_4-like_N"/>
</dbReference>
<proteinExistence type="predicted"/>
<evidence type="ECO:0000313" key="3">
    <source>
        <dbReference type="EMBL" id="MBO8439530.1"/>
    </source>
</evidence>
<dbReference type="SUPFAM" id="SSF53756">
    <property type="entry name" value="UDP-Glycosyltransferase/glycogen phosphorylase"/>
    <property type="match status" value="1"/>
</dbReference>